<name>A0A8X6R8C4_TRICX</name>
<dbReference type="AlphaFoldDB" id="A0A8X6R8C4"/>
<reference evidence="1" key="1">
    <citation type="submission" date="2020-08" db="EMBL/GenBank/DDBJ databases">
        <title>Multicomponent nature underlies the extraordinary mechanical properties of spider dragline silk.</title>
        <authorList>
            <person name="Kono N."/>
            <person name="Nakamura H."/>
            <person name="Mori M."/>
            <person name="Yoshida Y."/>
            <person name="Ohtoshi R."/>
            <person name="Malay A.D."/>
            <person name="Moran D.A.P."/>
            <person name="Tomita M."/>
            <person name="Numata K."/>
            <person name="Arakawa K."/>
        </authorList>
    </citation>
    <scope>NUCLEOTIDE SEQUENCE</scope>
</reference>
<organism evidence="1 2">
    <name type="scientific">Trichonephila clavipes</name>
    <name type="common">Golden silk orbweaver</name>
    <name type="synonym">Nephila clavipes</name>
    <dbReference type="NCBI Taxonomy" id="2585209"/>
    <lineage>
        <taxon>Eukaryota</taxon>
        <taxon>Metazoa</taxon>
        <taxon>Ecdysozoa</taxon>
        <taxon>Arthropoda</taxon>
        <taxon>Chelicerata</taxon>
        <taxon>Arachnida</taxon>
        <taxon>Araneae</taxon>
        <taxon>Araneomorphae</taxon>
        <taxon>Entelegynae</taxon>
        <taxon>Araneoidea</taxon>
        <taxon>Nephilidae</taxon>
        <taxon>Trichonephila</taxon>
    </lineage>
</organism>
<gene>
    <name evidence="1" type="ORF">TNCV_887031</name>
</gene>
<evidence type="ECO:0000313" key="1">
    <source>
        <dbReference type="EMBL" id="GFX90005.1"/>
    </source>
</evidence>
<comment type="caution">
    <text evidence="1">The sequence shown here is derived from an EMBL/GenBank/DDBJ whole genome shotgun (WGS) entry which is preliminary data.</text>
</comment>
<dbReference type="EMBL" id="BMAU01021087">
    <property type="protein sequence ID" value="GFX90005.1"/>
    <property type="molecule type" value="Genomic_DNA"/>
</dbReference>
<sequence length="93" mass="10482">MSSADTGYDSAQWLFCFRRFLSSPLPFSSIRPLLCSFSVSDSTDAVRLGMRFVLLCTDGDCRGREFPPQKLLELLQFGGWKQPCPTLGEVSYF</sequence>
<dbReference type="Proteomes" id="UP000887159">
    <property type="component" value="Unassembled WGS sequence"/>
</dbReference>
<keyword evidence="2" id="KW-1185">Reference proteome</keyword>
<accession>A0A8X6R8C4</accession>
<evidence type="ECO:0000313" key="2">
    <source>
        <dbReference type="Proteomes" id="UP000887159"/>
    </source>
</evidence>
<protein>
    <submittedName>
        <fullName evidence="1">Uncharacterized protein</fullName>
    </submittedName>
</protein>
<proteinExistence type="predicted"/>